<dbReference type="CDD" id="cd05398">
    <property type="entry name" value="NT_ClassII-CCAase"/>
    <property type="match status" value="1"/>
</dbReference>
<keyword evidence="6 11" id="KW-0547">Nucleotide-binding</keyword>
<dbReference type="NCBIfam" id="NF009814">
    <property type="entry name" value="PRK13299.1"/>
    <property type="match status" value="1"/>
</dbReference>
<evidence type="ECO:0000259" key="13">
    <source>
        <dbReference type="Pfam" id="PF12627"/>
    </source>
</evidence>
<dbReference type="InterPro" id="IPR032828">
    <property type="entry name" value="PolyA_RNA-bd"/>
</dbReference>
<dbReference type="Gene3D" id="3.30.460.10">
    <property type="entry name" value="Beta Polymerase, domain 2"/>
    <property type="match status" value="1"/>
</dbReference>
<evidence type="ECO:0000256" key="10">
    <source>
        <dbReference type="ARBA" id="ARBA00022884"/>
    </source>
</evidence>
<gene>
    <name evidence="11" type="primary">cca</name>
    <name evidence="15" type="ORF">GS8_1888</name>
</gene>
<dbReference type="InterPro" id="IPR023068">
    <property type="entry name" value="CCA-adding_enz_firmicutes"/>
</dbReference>
<feature type="binding site" evidence="11">
    <location>
        <position position="43"/>
    </location>
    <ligand>
        <name>Mg(2+)</name>
        <dbReference type="ChEBI" id="CHEBI:18420"/>
    </ligand>
</feature>
<dbReference type="PANTHER" id="PTHR46173">
    <property type="entry name" value="CCA TRNA NUCLEOTIDYLTRANSFERASE 1, MITOCHONDRIAL"/>
    <property type="match status" value="1"/>
</dbReference>
<comment type="miscellaneous">
    <text evidence="11">A single active site specifically recognizes both ATP and CTP and is responsible for their addition.</text>
</comment>
<dbReference type="Gene3D" id="1.20.58.560">
    <property type="match status" value="1"/>
</dbReference>
<comment type="cofactor">
    <cofactor evidence="1 11">
        <name>Mg(2+)</name>
        <dbReference type="ChEBI" id="CHEBI:18420"/>
    </cofactor>
</comment>
<comment type="function">
    <text evidence="11">Catalyzes the addition and repair of the essential 3'-terminal CCA sequence in tRNAs without using a nucleic acid template. Adds these three nucleotides in the order of C, C, and A to the tRNA nucleotide-73, using CTP and ATP as substrates and producing inorganic pyrophosphate. tRNA 3'-terminal CCA addition is required both for tRNA processing and repair. Also involved in tRNA surveillance by mediating tandem CCA addition to generate a CCACCA at the 3' terminus of unstable tRNAs. While stable tRNAs receive only 3'-terminal CCA, unstable tRNAs are marked with CCACCA and rapidly degraded.</text>
</comment>
<dbReference type="EMBL" id="LUCS01000028">
    <property type="protein sequence ID" value="KAF6509731.1"/>
    <property type="molecule type" value="Genomic_DNA"/>
</dbReference>
<feature type="binding site" evidence="11">
    <location>
        <position position="155"/>
    </location>
    <ligand>
        <name>CTP</name>
        <dbReference type="ChEBI" id="CHEBI:37563"/>
    </ligand>
</feature>
<keyword evidence="7 11" id="KW-0692">RNA repair</keyword>
<feature type="binding site" evidence="11">
    <location>
        <position position="31"/>
    </location>
    <ligand>
        <name>CTP</name>
        <dbReference type="ChEBI" id="CHEBI:37563"/>
    </ligand>
</feature>
<evidence type="ECO:0000256" key="9">
    <source>
        <dbReference type="ARBA" id="ARBA00022842"/>
    </source>
</evidence>
<comment type="catalytic activity">
    <reaction evidence="11">
        <text>a tRNA precursor + 2 CTP + ATP = a tRNA with a 3' CCA end + 3 diphosphate</text>
        <dbReference type="Rhea" id="RHEA:14433"/>
        <dbReference type="Rhea" id="RHEA-COMP:10465"/>
        <dbReference type="Rhea" id="RHEA-COMP:10468"/>
        <dbReference type="ChEBI" id="CHEBI:30616"/>
        <dbReference type="ChEBI" id="CHEBI:33019"/>
        <dbReference type="ChEBI" id="CHEBI:37563"/>
        <dbReference type="ChEBI" id="CHEBI:74896"/>
        <dbReference type="ChEBI" id="CHEBI:83071"/>
        <dbReference type="EC" id="2.7.7.72"/>
    </reaction>
</comment>
<keyword evidence="10 11" id="KW-0694">RNA-binding</keyword>
<dbReference type="Pfam" id="PF13735">
    <property type="entry name" value="tRNA_NucTran2_2"/>
    <property type="match status" value="1"/>
</dbReference>
<evidence type="ECO:0000256" key="5">
    <source>
        <dbReference type="ARBA" id="ARBA00022723"/>
    </source>
</evidence>
<comment type="similarity">
    <text evidence="11">Belongs to the tRNA nucleotidyltransferase/poly(A) polymerase family. Bacterial CCA-adding enzyme type 3 subfamily.</text>
</comment>
<comment type="subunit">
    <text evidence="11">Homodimer.</text>
</comment>
<dbReference type="Gene3D" id="1.10.246.80">
    <property type="match status" value="1"/>
</dbReference>
<dbReference type="Pfam" id="PF12627">
    <property type="entry name" value="PolyA_pol_RNAbd"/>
    <property type="match status" value="1"/>
</dbReference>
<comment type="caution">
    <text evidence="15">The sequence shown here is derived from an EMBL/GenBank/DDBJ whole genome shotgun (WGS) entry which is preliminary data.</text>
</comment>
<name>A0ABQ7HC16_GEOSE</name>
<dbReference type="SUPFAM" id="SSF81301">
    <property type="entry name" value="Nucleotidyltransferase"/>
    <property type="match status" value="1"/>
</dbReference>
<evidence type="ECO:0000256" key="11">
    <source>
        <dbReference type="HAMAP-Rule" id="MF_01263"/>
    </source>
</evidence>
<reference evidence="15 16" key="1">
    <citation type="submission" date="2016-03" db="EMBL/GenBank/DDBJ databases">
        <title>Spore heat resistance.</title>
        <authorList>
            <person name="Boekhorst J."/>
            <person name="Berendsen E.M."/>
            <person name="Wells-Bennik M.H."/>
            <person name="Kuipers O.P."/>
        </authorList>
    </citation>
    <scope>NUCLEOTIDE SEQUENCE [LARGE SCALE GENOMIC DNA]</scope>
    <source>
        <strain evidence="15 16">GS8</strain>
    </source>
</reference>
<dbReference type="Proteomes" id="UP000773850">
    <property type="component" value="Unassembled WGS sequence"/>
</dbReference>
<feature type="binding site" evidence="11">
    <location>
        <position position="164"/>
    </location>
    <ligand>
        <name>CTP</name>
        <dbReference type="ChEBI" id="CHEBI:37563"/>
    </ligand>
</feature>
<evidence type="ECO:0000259" key="14">
    <source>
        <dbReference type="Pfam" id="PF13735"/>
    </source>
</evidence>
<feature type="domain" description="Poly A polymerase head" evidence="12">
    <location>
        <begin position="23"/>
        <end position="143"/>
    </location>
</feature>
<feature type="binding site" evidence="11">
    <location>
        <position position="31"/>
    </location>
    <ligand>
        <name>ATP</name>
        <dbReference type="ChEBI" id="CHEBI:30616"/>
    </ligand>
</feature>
<feature type="binding site" evidence="11">
    <location>
        <position position="28"/>
    </location>
    <ligand>
        <name>CTP</name>
        <dbReference type="ChEBI" id="CHEBI:37563"/>
    </ligand>
</feature>
<organism evidence="15 16">
    <name type="scientific">Geobacillus stearothermophilus</name>
    <name type="common">Bacillus stearothermophilus</name>
    <dbReference type="NCBI Taxonomy" id="1422"/>
    <lineage>
        <taxon>Bacteria</taxon>
        <taxon>Bacillati</taxon>
        <taxon>Bacillota</taxon>
        <taxon>Bacilli</taxon>
        <taxon>Bacillales</taxon>
        <taxon>Anoxybacillaceae</taxon>
        <taxon>Geobacillus</taxon>
    </lineage>
</organism>
<evidence type="ECO:0000313" key="16">
    <source>
        <dbReference type="Proteomes" id="UP000773850"/>
    </source>
</evidence>
<comment type="catalytic activity">
    <reaction evidence="11">
        <text>a tRNA with a 3' CCA end + 2 CTP + ATP = a tRNA with a 3' CCACCA end + 3 diphosphate</text>
        <dbReference type="Rhea" id="RHEA:76235"/>
        <dbReference type="Rhea" id="RHEA-COMP:10468"/>
        <dbReference type="Rhea" id="RHEA-COMP:18655"/>
        <dbReference type="ChEBI" id="CHEBI:30616"/>
        <dbReference type="ChEBI" id="CHEBI:33019"/>
        <dbReference type="ChEBI" id="CHEBI:37563"/>
        <dbReference type="ChEBI" id="CHEBI:83071"/>
        <dbReference type="ChEBI" id="CHEBI:195187"/>
    </reaction>
</comment>
<sequence>MMKPPFQEALGIIQQLKQHGYDAYFVGGAVRDLLLGRPIGDVDIATSALPEDVMAIFPKTIDVGSKHGTVVVVHKGKAYEVTTFRTDGDYEDYRRPESVTFVRSLEEDLKRRDFTMNAIAMDEYGTIIDPFGGREAIRRRIIRTVGEAEKRFREDALRMMRAVRFVNQLGFALAPDTEQAIVQNAPLLAHISVERMTMEMEKLLGGPFAARALPLLAETGLNAYLPGLAGKEKQLRLAAAYRWPWLAAREERWALLCHALGVQESRPFLRAWKLPNKVVDEAGAILTALADIPRPEAWTNEQLFSAGLERALSVETVRAAFTGAPPGPWHEKLRRRFASLPIKTKGELAVNGKDVIEWVGKPAGPWVKEALDAIWRAVVNGEVENEKERIYAWLMERNRTREKNC</sequence>
<feature type="binding site" evidence="11">
    <location>
        <position position="112"/>
    </location>
    <ligand>
        <name>CTP</name>
        <dbReference type="ChEBI" id="CHEBI:37563"/>
    </ligand>
</feature>
<keyword evidence="3 11" id="KW-0819">tRNA processing</keyword>
<dbReference type="HAMAP" id="MF_01263">
    <property type="entry name" value="CCA_bact_type3"/>
    <property type="match status" value="1"/>
</dbReference>
<feature type="binding site" evidence="11">
    <location>
        <position position="155"/>
    </location>
    <ligand>
        <name>ATP</name>
        <dbReference type="ChEBI" id="CHEBI:30616"/>
    </ligand>
</feature>
<keyword evidence="4 11" id="KW-0548">Nucleotidyltransferase</keyword>
<feature type="binding site" evidence="11">
    <location>
        <position position="161"/>
    </location>
    <ligand>
        <name>CTP</name>
        <dbReference type="ChEBI" id="CHEBI:37563"/>
    </ligand>
</feature>
<feature type="binding site" evidence="11">
    <location>
        <position position="112"/>
    </location>
    <ligand>
        <name>ATP</name>
        <dbReference type="ChEBI" id="CHEBI:30616"/>
    </ligand>
</feature>
<feature type="binding site" evidence="11">
    <location>
        <position position="161"/>
    </location>
    <ligand>
        <name>ATP</name>
        <dbReference type="ChEBI" id="CHEBI:30616"/>
    </ligand>
</feature>
<evidence type="ECO:0000313" key="15">
    <source>
        <dbReference type="EMBL" id="KAF6509731.1"/>
    </source>
</evidence>
<keyword evidence="5 11" id="KW-0479">Metal-binding</keyword>
<feature type="domain" description="CCA-adding enzyme C-terminal" evidence="14">
    <location>
        <begin position="249"/>
        <end position="394"/>
    </location>
</feature>
<feature type="domain" description="tRNA nucleotidyltransferase/poly(A) polymerase RNA and SrmB- binding" evidence="13">
    <location>
        <begin position="170"/>
        <end position="228"/>
    </location>
</feature>
<keyword evidence="9 11" id="KW-0460">Magnesium</keyword>
<dbReference type="PANTHER" id="PTHR46173:SF1">
    <property type="entry name" value="CCA TRNA NUCLEOTIDYLTRANSFERASE 1, MITOCHONDRIAL"/>
    <property type="match status" value="1"/>
</dbReference>
<keyword evidence="8 11" id="KW-0067">ATP-binding</keyword>
<dbReference type="InterPro" id="IPR032810">
    <property type="entry name" value="CCA-adding_enz_C"/>
</dbReference>
<evidence type="ECO:0000256" key="1">
    <source>
        <dbReference type="ARBA" id="ARBA00001946"/>
    </source>
</evidence>
<evidence type="ECO:0000256" key="7">
    <source>
        <dbReference type="ARBA" id="ARBA00022800"/>
    </source>
</evidence>
<dbReference type="Gene3D" id="1.10.110.30">
    <property type="match status" value="1"/>
</dbReference>
<feature type="binding site" evidence="11">
    <location>
        <position position="158"/>
    </location>
    <ligand>
        <name>ATP</name>
        <dbReference type="ChEBI" id="CHEBI:30616"/>
    </ligand>
</feature>
<dbReference type="InterPro" id="IPR002646">
    <property type="entry name" value="PolA_pol_head_dom"/>
</dbReference>
<evidence type="ECO:0000259" key="12">
    <source>
        <dbReference type="Pfam" id="PF01743"/>
    </source>
</evidence>
<accession>A0ABQ7HC16</accession>
<evidence type="ECO:0000256" key="4">
    <source>
        <dbReference type="ARBA" id="ARBA00022695"/>
    </source>
</evidence>
<dbReference type="Pfam" id="PF01743">
    <property type="entry name" value="PolyA_pol"/>
    <property type="match status" value="1"/>
</dbReference>
<keyword evidence="16" id="KW-1185">Reference proteome</keyword>
<dbReference type="SUPFAM" id="SSF81891">
    <property type="entry name" value="Poly A polymerase C-terminal region-like"/>
    <property type="match status" value="1"/>
</dbReference>
<proteinExistence type="inferred from homology"/>
<dbReference type="EC" id="2.7.7.72" evidence="11"/>
<evidence type="ECO:0000256" key="6">
    <source>
        <dbReference type="ARBA" id="ARBA00022741"/>
    </source>
</evidence>
<keyword evidence="2 11" id="KW-0808">Transferase</keyword>
<evidence type="ECO:0000256" key="3">
    <source>
        <dbReference type="ARBA" id="ARBA00022694"/>
    </source>
</evidence>
<protein>
    <recommendedName>
        <fullName evidence="11">CCA-adding enzyme</fullName>
        <ecNumber evidence="11">2.7.7.72</ecNumber>
    </recommendedName>
    <alternativeName>
        <fullName evidence="11">CCA tRNA nucleotidyltransferase</fullName>
    </alternativeName>
    <alternativeName>
        <fullName evidence="11">tRNA CCA-pyrophosphorylase</fullName>
    </alternativeName>
    <alternativeName>
        <fullName evidence="11">tRNA adenylyl-/cytidylyl- transferase</fullName>
    </alternativeName>
    <alternativeName>
        <fullName evidence="11">tRNA nucleotidyltransferase</fullName>
    </alternativeName>
    <alternativeName>
        <fullName evidence="11">tRNA-NT</fullName>
    </alternativeName>
</protein>
<dbReference type="InterPro" id="IPR050264">
    <property type="entry name" value="Bact_CCA-adding_enz_type3_sf"/>
</dbReference>
<feature type="binding site" evidence="11">
    <location>
        <position position="158"/>
    </location>
    <ligand>
        <name>CTP</name>
        <dbReference type="ChEBI" id="CHEBI:37563"/>
    </ligand>
</feature>
<feature type="binding site" evidence="11">
    <location>
        <position position="41"/>
    </location>
    <ligand>
        <name>Mg(2+)</name>
        <dbReference type="ChEBI" id="CHEBI:18420"/>
    </ligand>
</feature>
<feature type="binding site" evidence="11">
    <location>
        <position position="164"/>
    </location>
    <ligand>
        <name>ATP</name>
        <dbReference type="ChEBI" id="CHEBI:30616"/>
    </ligand>
</feature>
<feature type="binding site" evidence="11">
    <location>
        <position position="28"/>
    </location>
    <ligand>
        <name>ATP</name>
        <dbReference type="ChEBI" id="CHEBI:30616"/>
    </ligand>
</feature>
<dbReference type="InterPro" id="IPR043519">
    <property type="entry name" value="NT_sf"/>
</dbReference>
<evidence type="ECO:0000256" key="8">
    <source>
        <dbReference type="ARBA" id="ARBA00022840"/>
    </source>
</evidence>
<evidence type="ECO:0000256" key="2">
    <source>
        <dbReference type="ARBA" id="ARBA00022679"/>
    </source>
</evidence>